<keyword evidence="4" id="KW-1185">Reference proteome</keyword>
<keyword evidence="2" id="KW-0812">Transmembrane</keyword>
<keyword evidence="2" id="KW-0472">Membrane</keyword>
<feature type="compositionally biased region" description="Basic and acidic residues" evidence="1">
    <location>
        <begin position="549"/>
        <end position="558"/>
    </location>
</feature>
<feature type="region of interest" description="Disordered" evidence="1">
    <location>
        <begin position="240"/>
        <end position="275"/>
    </location>
</feature>
<evidence type="ECO:0000256" key="1">
    <source>
        <dbReference type="SAM" id="MobiDB-lite"/>
    </source>
</evidence>
<dbReference type="Proteomes" id="UP001642464">
    <property type="component" value="Unassembled WGS sequence"/>
</dbReference>
<comment type="caution">
    <text evidence="3">The sequence shown here is derived from an EMBL/GenBank/DDBJ whole genome shotgun (WGS) entry which is preliminary data.</text>
</comment>
<accession>A0ABP0JJY6</accession>
<evidence type="ECO:0000313" key="3">
    <source>
        <dbReference type="EMBL" id="CAK9014741.1"/>
    </source>
</evidence>
<organism evidence="3 4">
    <name type="scientific">Durusdinium trenchii</name>
    <dbReference type="NCBI Taxonomy" id="1381693"/>
    <lineage>
        <taxon>Eukaryota</taxon>
        <taxon>Sar</taxon>
        <taxon>Alveolata</taxon>
        <taxon>Dinophyceae</taxon>
        <taxon>Suessiales</taxon>
        <taxon>Symbiodiniaceae</taxon>
        <taxon>Durusdinium</taxon>
    </lineage>
</organism>
<feature type="region of interest" description="Disordered" evidence="1">
    <location>
        <begin position="107"/>
        <end position="133"/>
    </location>
</feature>
<feature type="transmembrane region" description="Helical" evidence="2">
    <location>
        <begin position="80"/>
        <end position="104"/>
    </location>
</feature>
<protein>
    <submittedName>
        <fullName evidence="3">Transposon protein</fullName>
    </submittedName>
</protein>
<sequence length="738" mass="81663">DVATTVNPYKAPPTIAPGIGLNGQPVPAMLQDPYKNPFAGFNSSSFSQFGKHIKNAFKCPFETCTEDVLDDEDDDWWRPWFLLGVVVLFCVGLFVCTPFSMSWICGGEPESDEESDEEARPSPNAAAAKPASPNALRVGDEVIDSPVQEHFVCTAESCPEIEVFLVSSPGYAILDSSEPQPDQSIEDNWTLKTIGLIRLVPTPIIMQFPGLEERLRLMQWTAKQHRQLIAQVKVPVEDKATTFREEPPDTRPSKTIPQPPPDADTVDPTTGYGPVRPVRRRILHKDGASALYRPGRMMQDDFQDMMQEIVPQLIKQVIDTTPPASSASEPVEPSSTVESQRGQKRMVDDASGAEQPVGKRAAAYDHTHDMDDSLIVEPVGSTFAKDEVAICSVEVLQQQSYDPRSDNLSLEDLNQLISMYREGTPHEILVATYLKKKAAKELPVSGNPTEIQIKIDEAKLLEWNTILAKHAARLVLGPEAEGVRRHHSDRIMGSRYVITVKQEDDSAPRMKARWKCGAWDAIMHRVRDAEDLALDEAWSPSLSGSMSDGSKRLREDRAPSTPVTYGSGYTTADPPMPSEKNLIASPSPGGELPHGVSTITQWGKTVVSFGKYKGSKSYAEMFESTSEDLASYRSYCQSHYQSGSPALRDLVDYFRTLRPERVKGRVGRGDRVGRGFRQLGRAGLHEYLFRVAATVQDQQVSGHGGSKDFHNFRKLAPGNHACPDLSVVQRCLSRCITK</sequence>
<feature type="compositionally biased region" description="Polar residues" evidence="1">
    <location>
        <begin position="561"/>
        <end position="570"/>
    </location>
</feature>
<feature type="non-terminal residue" evidence="3">
    <location>
        <position position="1"/>
    </location>
</feature>
<feature type="compositionally biased region" description="Low complexity" evidence="1">
    <location>
        <begin position="121"/>
        <end position="133"/>
    </location>
</feature>
<gene>
    <name evidence="3" type="ORF">SCF082_LOCUS12456</name>
</gene>
<reference evidence="3 4" key="1">
    <citation type="submission" date="2024-02" db="EMBL/GenBank/DDBJ databases">
        <authorList>
            <person name="Chen Y."/>
            <person name="Shah S."/>
            <person name="Dougan E. K."/>
            <person name="Thang M."/>
            <person name="Chan C."/>
        </authorList>
    </citation>
    <scope>NUCLEOTIDE SEQUENCE [LARGE SCALE GENOMIC DNA]</scope>
</reference>
<feature type="compositionally biased region" description="Basic and acidic residues" evidence="1">
    <location>
        <begin position="240"/>
        <end position="252"/>
    </location>
</feature>
<dbReference type="EMBL" id="CAXAMM010007580">
    <property type="protein sequence ID" value="CAK9014741.1"/>
    <property type="molecule type" value="Genomic_DNA"/>
</dbReference>
<feature type="region of interest" description="Disordered" evidence="1">
    <location>
        <begin position="319"/>
        <end position="358"/>
    </location>
</feature>
<keyword evidence="2" id="KW-1133">Transmembrane helix</keyword>
<evidence type="ECO:0000256" key="2">
    <source>
        <dbReference type="SAM" id="Phobius"/>
    </source>
</evidence>
<name>A0ABP0JJY6_9DINO</name>
<evidence type="ECO:0000313" key="4">
    <source>
        <dbReference type="Proteomes" id="UP001642464"/>
    </source>
</evidence>
<feature type="compositionally biased region" description="Low complexity" evidence="1">
    <location>
        <begin position="320"/>
        <end position="339"/>
    </location>
</feature>
<feature type="region of interest" description="Disordered" evidence="1">
    <location>
        <begin position="540"/>
        <end position="594"/>
    </location>
</feature>
<proteinExistence type="predicted"/>